<dbReference type="GO" id="GO:0005634">
    <property type="term" value="C:nucleus"/>
    <property type="evidence" value="ECO:0007669"/>
    <property type="project" value="TreeGrafter"/>
</dbReference>
<dbReference type="InterPro" id="IPR011009">
    <property type="entry name" value="Kinase-like_dom_sf"/>
</dbReference>
<protein>
    <recommendedName>
        <fullName evidence="1">Protein kinase domain-containing protein</fullName>
    </recommendedName>
</protein>
<dbReference type="PROSITE" id="PS50011">
    <property type="entry name" value="PROTEIN_KINASE_DOM"/>
    <property type="match status" value="1"/>
</dbReference>
<dbReference type="Proteomes" id="UP000022910">
    <property type="component" value="Unassembled WGS sequence"/>
</dbReference>
<dbReference type="Gene3D" id="1.10.510.10">
    <property type="entry name" value="Transferase(Phosphotransferase) domain 1"/>
    <property type="match status" value="1"/>
</dbReference>
<dbReference type="GO" id="GO:0004672">
    <property type="term" value="F:protein kinase activity"/>
    <property type="evidence" value="ECO:0007669"/>
    <property type="project" value="InterPro"/>
</dbReference>
<dbReference type="EMBL" id="JEMT01001712">
    <property type="protein sequence ID" value="EXX79714.1"/>
    <property type="molecule type" value="Genomic_DNA"/>
</dbReference>
<feature type="domain" description="Protein kinase" evidence="1">
    <location>
        <begin position="1"/>
        <end position="82"/>
    </location>
</feature>
<dbReference type="HOGENOM" id="CLU_2559487_0_0_1"/>
<dbReference type="GO" id="GO:0005737">
    <property type="term" value="C:cytoplasm"/>
    <property type="evidence" value="ECO:0007669"/>
    <property type="project" value="TreeGrafter"/>
</dbReference>
<dbReference type="Pfam" id="PF07714">
    <property type="entry name" value="PK_Tyr_Ser-Thr"/>
    <property type="match status" value="1"/>
</dbReference>
<dbReference type="InterPro" id="IPR000719">
    <property type="entry name" value="Prot_kinase_dom"/>
</dbReference>
<name>A0A015LJ28_RHIIW</name>
<evidence type="ECO:0000313" key="2">
    <source>
        <dbReference type="EMBL" id="EXX79714.1"/>
    </source>
</evidence>
<accession>A0A015LJ28</accession>
<dbReference type="PANTHER" id="PTHR24419">
    <property type="entry name" value="INTERLEUKIN-1 RECEPTOR-ASSOCIATED KINASE"/>
    <property type="match status" value="1"/>
</dbReference>
<keyword evidence="3" id="KW-1185">Reference proteome</keyword>
<gene>
    <name evidence="2" type="ORF">RirG_002980</name>
</gene>
<comment type="caution">
    <text evidence="2">The sequence shown here is derived from an EMBL/GenBank/DDBJ whole genome shotgun (WGS) entry which is preliminary data.</text>
</comment>
<dbReference type="AlphaFoldDB" id="A0A015LJ28"/>
<evidence type="ECO:0000259" key="1">
    <source>
        <dbReference type="PROSITE" id="PS50011"/>
    </source>
</evidence>
<organism evidence="2 3">
    <name type="scientific">Rhizophagus irregularis (strain DAOM 197198w)</name>
    <name type="common">Glomus intraradices</name>
    <dbReference type="NCBI Taxonomy" id="1432141"/>
    <lineage>
        <taxon>Eukaryota</taxon>
        <taxon>Fungi</taxon>
        <taxon>Fungi incertae sedis</taxon>
        <taxon>Mucoromycota</taxon>
        <taxon>Glomeromycotina</taxon>
        <taxon>Glomeromycetes</taxon>
        <taxon>Glomerales</taxon>
        <taxon>Glomeraceae</taxon>
        <taxon>Rhizophagus</taxon>
    </lineage>
</organism>
<dbReference type="GO" id="GO:0035556">
    <property type="term" value="P:intracellular signal transduction"/>
    <property type="evidence" value="ECO:0007669"/>
    <property type="project" value="TreeGrafter"/>
</dbReference>
<sequence length="82" mass="9602">MLEKLVMQYASGGDLLRQYLQDNFVEIDWYQKISILLEIAKGLKAIHNHGYVHRDFHGGNVLLDLSEENEESKYNVTQNMIY</sequence>
<evidence type="ECO:0000313" key="3">
    <source>
        <dbReference type="Proteomes" id="UP000022910"/>
    </source>
</evidence>
<proteinExistence type="predicted"/>
<dbReference type="InterPro" id="IPR001245">
    <property type="entry name" value="Ser-Thr/Tyr_kinase_cat_dom"/>
</dbReference>
<dbReference type="GO" id="GO:0005524">
    <property type="term" value="F:ATP binding"/>
    <property type="evidence" value="ECO:0007669"/>
    <property type="project" value="InterPro"/>
</dbReference>
<dbReference type="PANTHER" id="PTHR24419:SF34">
    <property type="entry name" value="PROTEIN TUBE-RELATED"/>
    <property type="match status" value="1"/>
</dbReference>
<dbReference type="SUPFAM" id="SSF56112">
    <property type="entry name" value="Protein kinase-like (PK-like)"/>
    <property type="match status" value="1"/>
</dbReference>
<reference evidence="2 3" key="1">
    <citation type="submission" date="2014-02" db="EMBL/GenBank/DDBJ databases">
        <title>Single nucleus genome sequencing reveals high similarity among nuclei of an endomycorrhizal fungus.</title>
        <authorList>
            <person name="Lin K."/>
            <person name="Geurts R."/>
            <person name="Zhang Z."/>
            <person name="Limpens E."/>
            <person name="Saunders D.G."/>
            <person name="Mu D."/>
            <person name="Pang E."/>
            <person name="Cao H."/>
            <person name="Cha H."/>
            <person name="Lin T."/>
            <person name="Zhou Q."/>
            <person name="Shang Y."/>
            <person name="Li Y."/>
            <person name="Ivanov S."/>
            <person name="Sharma T."/>
            <person name="Velzen R.V."/>
            <person name="Ruijter N.D."/>
            <person name="Aanen D.K."/>
            <person name="Win J."/>
            <person name="Kamoun S."/>
            <person name="Bisseling T."/>
            <person name="Huang S."/>
        </authorList>
    </citation>
    <scope>NUCLEOTIDE SEQUENCE [LARGE SCALE GENOMIC DNA]</scope>
    <source>
        <strain evidence="3">DAOM197198w</strain>
    </source>
</reference>
<dbReference type="OrthoDB" id="2313242at2759"/>